<dbReference type="InParanoid" id="A0A136ISJ9"/>
<name>A0A136ISJ9_9PEZI</name>
<organism evidence="1 2">
    <name type="scientific">Microdochium bolleyi</name>
    <dbReference type="NCBI Taxonomy" id="196109"/>
    <lineage>
        <taxon>Eukaryota</taxon>
        <taxon>Fungi</taxon>
        <taxon>Dikarya</taxon>
        <taxon>Ascomycota</taxon>
        <taxon>Pezizomycotina</taxon>
        <taxon>Sordariomycetes</taxon>
        <taxon>Xylariomycetidae</taxon>
        <taxon>Xylariales</taxon>
        <taxon>Microdochiaceae</taxon>
        <taxon>Microdochium</taxon>
    </lineage>
</organism>
<evidence type="ECO:0000313" key="2">
    <source>
        <dbReference type="Proteomes" id="UP000070501"/>
    </source>
</evidence>
<dbReference type="AlphaFoldDB" id="A0A136ISJ9"/>
<keyword evidence="2" id="KW-1185">Reference proteome</keyword>
<dbReference type="Proteomes" id="UP000070501">
    <property type="component" value="Unassembled WGS sequence"/>
</dbReference>
<reference evidence="2" key="1">
    <citation type="submission" date="2016-02" db="EMBL/GenBank/DDBJ databases">
        <title>Draft genome sequence of Microdochium bolleyi, a fungal endophyte of beachgrass.</title>
        <authorList>
            <consortium name="DOE Joint Genome Institute"/>
            <person name="David A.S."/>
            <person name="May G."/>
            <person name="Haridas S."/>
            <person name="Lim J."/>
            <person name="Wang M."/>
            <person name="Labutti K."/>
            <person name="Lipzen A."/>
            <person name="Barry K."/>
            <person name="Grigoriev I.V."/>
        </authorList>
    </citation>
    <scope>NUCLEOTIDE SEQUENCE [LARGE SCALE GENOMIC DNA]</scope>
    <source>
        <strain evidence="2">J235TASD1</strain>
    </source>
</reference>
<dbReference type="EMBL" id="KQ964260">
    <property type="protein sequence ID" value="KXJ87984.1"/>
    <property type="molecule type" value="Genomic_DNA"/>
</dbReference>
<accession>A0A136ISJ9</accession>
<evidence type="ECO:0000313" key="1">
    <source>
        <dbReference type="EMBL" id="KXJ87984.1"/>
    </source>
</evidence>
<feature type="non-terminal residue" evidence="1">
    <location>
        <position position="226"/>
    </location>
</feature>
<gene>
    <name evidence="1" type="ORF">Micbo1qcDRAFT_167094</name>
</gene>
<sequence>MAKVHFVHRTARDFMLDRGRHMWQNVSLDWKACVDAQYLCLWSGPIPSHSFPGGDWDGKLVQQCAAYDHGLPSNMTDGPLDYLAEIMCAKSHWSLDQRNPAVVGICSNTRIPEHWIVAWQPTQMSSETFLNHLLLYAAECSNHEITLWLLEQGGNPFWHDMSELRGIQWPTAFQFIASNLSTSSDTDCTFSKPFCRVLQHHSLKLDDEIVVLWSMDPKVKFYFVPM</sequence>
<proteinExistence type="predicted"/>
<protein>
    <submittedName>
        <fullName evidence="1">Uncharacterized protein</fullName>
    </submittedName>
</protein>